<dbReference type="Proteomes" id="UP000187735">
    <property type="component" value="Chromosome"/>
</dbReference>
<sequence>MARRFHHSRHKIRKILNGDEAEPGKYPRRERQSAPKVGAFHDRILEILTLDETAPPKQRHTAMRIFERLRDEHEYAGGYDAVRRFVKKQRVSKLETFIPLDHGAGQRVEADFGEISVDFPDGRQKVNVLILVWSYSNAPFAIALPTQRTEAILEGMSQAFGFFGCVPKEVWWDNPKTVATAILKGRERTINERYAALASHFAFDPLYCMPRSGNEKPIVEIRVKTLERNWSTPVPRVKDVDELNAYLRQRCVAELDRVSSRQTDTIGVRFEEEKALATTLPAYSFDACVCQEAKVDKYQFARFDNVSYSVPRQCAFHTVTVKAYVDRVEIVHRNAVVATLVRSYSRGDQVLDPLHYLTTLERRPAALDHSNVYRNWTLPSVFLRLRERLEARHGGRAGVRQYVRVLQLLASHPVPRVQSAIEQLRGAEGADAERIIRRVEQSAARSQSSSSDSTDTHSANSLHDEGVSPDVLSVQVPMPSLDHFNQFLSSSTQGSDDDARKEKSEFKNEQPAACGGCETVVVNRSEAKVASKNERHEPNAGEVEPPTVATAHDERGVRQAGSGSGGLESDVPGLSTAVDGTGSGGALQQRVELTHQTGGVSRSEGFGQLRLLGVTIGQQTESAGAFSLRMDFRTT</sequence>
<dbReference type="GO" id="GO:0015074">
    <property type="term" value="P:DNA integration"/>
    <property type="evidence" value="ECO:0007669"/>
    <property type="project" value="InterPro"/>
</dbReference>
<dbReference type="PROSITE" id="PS50994">
    <property type="entry name" value="INTEGRASE"/>
    <property type="match status" value="1"/>
</dbReference>
<organism evidence="4 5">
    <name type="scientific">Fuerstiella marisgermanici</name>
    <dbReference type="NCBI Taxonomy" id="1891926"/>
    <lineage>
        <taxon>Bacteria</taxon>
        <taxon>Pseudomonadati</taxon>
        <taxon>Planctomycetota</taxon>
        <taxon>Planctomycetia</taxon>
        <taxon>Planctomycetales</taxon>
        <taxon>Planctomycetaceae</taxon>
        <taxon>Fuerstiella</taxon>
    </lineage>
</organism>
<dbReference type="InterPro" id="IPR054353">
    <property type="entry name" value="IstA-like_C"/>
</dbReference>
<evidence type="ECO:0000256" key="2">
    <source>
        <dbReference type="SAM" id="MobiDB-lite"/>
    </source>
</evidence>
<dbReference type="STRING" id="1891926.Fuma_01153"/>
<reference evidence="4 5" key="1">
    <citation type="journal article" date="2016" name="Front. Microbiol.">
        <title>Fuerstia marisgermanicae gen. nov., sp. nov., an Unusual Member of the Phylum Planctomycetes from the German Wadden Sea.</title>
        <authorList>
            <person name="Kohn T."/>
            <person name="Heuer A."/>
            <person name="Jogler M."/>
            <person name="Vollmers J."/>
            <person name="Boedeker C."/>
            <person name="Bunk B."/>
            <person name="Rast P."/>
            <person name="Borchert D."/>
            <person name="Glockner I."/>
            <person name="Freese H.M."/>
            <person name="Klenk H.P."/>
            <person name="Overmann J."/>
            <person name="Kaster A.K."/>
            <person name="Rohde M."/>
            <person name="Wiegand S."/>
            <person name="Jogler C."/>
        </authorList>
    </citation>
    <scope>NUCLEOTIDE SEQUENCE [LARGE SCALE GENOMIC DNA]</scope>
    <source>
        <strain evidence="4 5">NH11</strain>
    </source>
</reference>
<feature type="region of interest" description="Disordered" evidence="2">
    <location>
        <begin position="484"/>
        <end position="512"/>
    </location>
</feature>
<evidence type="ECO:0000259" key="3">
    <source>
        <dbReference type="PROSITE" id="PS50994"/>
    </source>
</evidence>
<dbReference type="Gene3D" id="3.30.420.10">
    <property type="entry name" value="Ribonuclease H-like superfamily/Ribonuclease H"/>
    <property type="match status" value="1"/>
</dbReference>
<dbReference type="KEGG" id="fmr:Fuma_01153"/>
<feature type="region of interest" description="Disordered" evidence="2">
    <location>
        <begin position="528"/>
        <end position="585"/>
    </location>
</feature>
<keyword evidence="5" id="KW-1185">Reference proteome</keyword>
<evidence type="ECO:0000313" key="5">
    <source>
        <dbReference type="Proteomes" id="UP000187735"/>
    </source>
</evidence>
<dbReference type="Pfam" id="PF22483">
    <property type="entry name" value="Mu-transpos_C_2"/>
    <property type="match status" value="1"/>
</dbReference>
<feature type="compositionally biased region" description="Low complexity" evidence="2">
    <location>
        <begin position="441"/>
        <end position="461"/>
    </location>
</feature>
<feature type="compositionally biased region" description="Basic and acidic residues" evidence="2">
    <location>
        <begin position="497"/>
        <end position="508"/>
    </location>
</feature>
<protein>
    <submittedName>
        <fullName evidence="4">Transposase</fullName>
    </submittedName>
</protein>
<comment type="similarity">
    <text evidence="1">Belongs to the transposase IS21/IS408/IS1162 family.</text>
</comment>
<dbReference type="PANTHER" id="PTHR35004:SF7">
    <property type="entry name" value="INTEGRASE PROTEIN"/>
    <property type="match status" value="1"/>
</dbReference>
<dbReference type="GO" id="GO:0003676">
    <property type="term" value="F:nucleic acid binding"/>
    <property type="evidence" value="ECO:0007669"/>
    <property type="project" value="InterPro"/>
</dbReference>
<name>A0A1P8WBZ8_9PLAN</name>
<dbReference type="InterPro" id="IPR001584">
    <property type="entry name" value="Integrase_cat-core"/>
</dbReference>
<dbReference type="InterPro" id="IPR036397">
    <property type="entry name" value="RNaseH_sf"/>
</dbReference>
<proteinExistence type="inferred from homology"/>
<feature type="domain" description="Integrase catalytic" evidence="3">
    <location>
        <begin position="95"/>
        <end position="289"/>
    </location>
</feature>
<feature type="compositionally biased region" description="Basic and acidic residues" evidence="2">
    <location>
        <begin position="528"/>
        <end position="539"/>
    </location>
</feature>
<evidence type="ECO:0000256" key="1">
    <source>
        <dbReference type="ARBA" id="ARBA00009277"/>
    </source>
</evidence>
<dbReference type="AlphaFoldDB" id="A0A1P8WBZ8"/>
<accession>A0A1P8WBZ8</accession>
<dbReference type="EMBL" id="CP017641">
    <property type="protein sequence ID" value="APZ91564.1"/>
    <property type="molecule type" value="Genomic_DNA"/>
</dbReference>
<dbReference type="PANTHER" id="PTHR35004">
    <property type="entry name" value="TRANSPOSASE RV3428C-RELATED"/>
    <property type="match status" value="1"/>
</dbReference>
<dbReference type="NCBIfam" id="NF033546">
    <property type="entry name" value="transpos_IS21"/>
    <property type="match status" value="1"/>
</dbReference>
<feature type="region of interest" description="Disordered" evidence="2">
    <location>
        <begin position="440"/>
        <end position="466"/>
    </location>
</feature>
<evidence type="ECO:0000313" key="4">
    <source>
        <dbReference type="EMBL" id="APZ91564.1"/>
    </source>
</evidence>
<gene>
    <name evidence="4" type="ORF">Fuma_01153</name>
</gene>